<comment type="caution">
    <text evidence="1">The sequence shown here is derived from an EMBL/GenBank/DDBJ whole genome shotgun (WGS) entry which is preliminary data.</text>
</comment>
<dbReference type="EMBL" id="JACHIJ010000003">
    <property type="protein sequence ID" value="MBB5052805.1"/>
    <property type="molecule type" value="Genomic_DNA"/>
</dbReference>
<dbReference type="AlphaFoldDB" id="A0A840MY88"/>
<proteinExistence type="predicted"/>
<protein>
    <submittedName>
        <fullName evidence="1">Uncharacterized protein</fullName>
    </submittedName>
</protein>
<organism evidence="1 2">
    <name type="scientific">Afipia massiliensis</name>
    <dbReference type="NCBI Taxonomy" id="211460"/>
    <lineage>
        <taxon>Bacteria</taxon>
        <taxon>Pseudomonadati</taxon>
        <taxon>Pseudomonadota</taxon>
        <taxon>Alphaproteobacteria</taxon>
        <taxon>Hyphomicrobiales</taxon>
        <taxon>Nitrobacteraceae</taxon>
        <taxon>Afipia</taxon>
    </lineage>
</organism>
<gene>
    <name evidence="1" type="ORF">HNQ36_002779</name>
</gene>
<accession>A0A840MY88</accession>
<name>A0A840MY88_9BRAD</name>
<dbReference type="Proteomes" id="UP000521227">
    <property type="component" value="Unassembled WGS sequence"/>
</dbReference>
<reference evidence="1 2" key="1">
    <citation type="submission" date="2020-08" db="EMBL/GenBank/DDBJ databases">
        <title>Genomic Encyclopedia of Type Strains, Phase IV (KMG-IV): sequencing the most valuable type-strain genomes for metagenomic binning, comparative biology and taxonomic classification.</title>
        <authorList>
            <person name="Goeker M."/>
        </authorList>
    </citation>
    <scope>NUCLEOTIDE SEQUENCE [LARGE SCALE GENOMIC DNA]</scope>
    <source>
        <strain evidence="1 2">DSM 17498</strain>
    </source>
</reference>
<evidence type="ECO:0000313" key="2">
    <source>
        <dbReference type="Proteomes" id="UP000521227"/>
    </source>
</evidence>
<sequence length="46" mass="5129">MFRDHIWPRLVDGAVAFAVGNGGKRHPYQREPINPLIAEIADPSCI</sequence>
<evidence type="ECO:0000313" key="1">
    <source>
        <dbReference type="EMBL" id="MBB5052805.1"/>
    </source>
</evidence>